<dbReference type="EMBL" id="CM026421">
    <property type="protein sequence ID" value="KAG0591582.1"/>
    <property type="molecule type" value="Genomic_DNA"/>
</dbReference>
<gene>
    <name evidence="2" type="ORF">KC19_1G185600</name>
</gene>
<sequence length="74" mass="8633">MWLVALLVLLYLWFGLQPANLCGFILYIGVVVQVELWRTKQPDHLINMLIASATHCRFYYLKLLLRAPSTFHLS</sequence>
<organism evidence="2 3">
    <name type="scientific">Ceratodon purpureus</name>
    <name type="common">Fire moss</name>
    <name type="synonym">Dicranum purpureum</name>
    <dbReference type="NCBI Taxonomy" id="3225"/>
    <lineage>
        <taxon>Eukaryota</taxon>
        <taxon>Viridiplantae</taxon>
        <taxon>Streptophyta</taxon>
        <taxon>Embryophyta</taxon>
        <taxon>Bryophyta</taxon>
        <taxon>Bryophytina</taxon>
        <taxon>Bryopsida</taxon>
        <taxon>Dicranidae</taxon>
        <taxon>Pseudoditrichales</taxon>
        <taxon>Ditrichaceae</taxon>
        <taxon>Ceratodon</taxon>
    </lineage>
</organism>
<feature type="signal peptide" evidence="1">
    <location>
        <begin position="1"/>
        <end position="18"/>
    </location>
</feature>
<evidence type="ECO:0000313" key="3">
    <source>
        <dbReference type="Proteomes" id="UP000822688"/>
    </source>
</evidence>
<comment type="caution">
    <text evidence="2">The sequence shown here is derived from an EMBL/GenBank/DDBJ whole genome shotgun (WGS) entry which is preliminary data.</text>
</comment>
<dbReference type="AlphaFoldDB" id="A0A8T0J8Q3"/>
<accession>A0A8T0J8Q3</accession>
<proteinExistence type="predicted"/>
<dbReference type="Proteomes" id="UP000822688">
    <property type="component" value="Chromosome 1"/>
</dbReference>
<feature type="chain" id="PRO_5035887332" evidence="1">
    <location>
        <begin position="19"/>
        <end position="74"/>
    </location>
</feature>
<protein>
    <submittedName>
        <fullName evidence="2">Uncharacterized protein</fullName>
    </submittedName>
</protein>
<keyword evidence="1" id="KW-0732">Signal</keyword>
<evidence type="ECO:0000313" key="2">
    <source>
        <dbReference type="EMBL" id="KAG0591582.1"/>
    </source>
</evidence>
<reference evidence="2" key="1">
    <citation type="submission" date="2020-06" db="EMBL/GenBank/DDBJ databases">
        <title>WGS assembly of Ceratodon purpureus strain R40.</title>
        <authorList>
            <person name="Carey S.B."/>
            <person name="Jenkins J."/>
            <person name="Shu S."/>
            <person name="Lovell J.T."/>
            <person name="Sreedasyam A."/>
            <person name="Maumus F."/>
            <person name="Tiley G.P."/>
            <person name="Fernandez-Pozo N."/>
            <person name="Barry K."/>
            <person name="Chen C."/>
            <person name="Wang M."/>
            <person name="Lipzen A."/>
            <person name="Daum C."/>
            <person name="Saski C.A."/>
            <person name="Payton A.C."/>
            <person name="Mcbreen J.C."/>
            <person name="Conrad R.E."/>
            <person name="Kollar L.M."/>
            <person name="Olsson S."/>
            <person name="Huttunen S."/>
            <person name="Landis J.B."/>
            <person name="Wickett N.J."/>
            <person name="Johnson M.G."/>
            <person name="Rensing S.A."/>
            <person name="Grimwood J."/>
            <person name="Schmutz J."/>
            <person name="Mcdaniel S.F."/>
        </authorList>
    </citation>
    <scope>NUCLEOTIDE SEQUENCE</scope>
    <source>
        <strain evidence="2">R40</strain>
    </source>
</reference>
<name>A0A8T0J8Q3_CERPU</name>
<keyword evidence="3" id="KW-1185">Reference proteome</keyword>
<evidence type="ECO:0000256" key="1">
    <source>
        <dbReference type="SAM" id="SignalP"/>
    </source>
</evidence>